<proteinExistence type="predicted"/>
<reference evidence="2 3" key="1">
    <citation type="submission" date="2021-06" db="EMBL/GenBank/DDBJ databases">
        <title>Caerostris darwini draft genome.</title>
        <authorList>
            <person name="Kono N."/>
            <person name="Arakawa K."/>
        </authorList>
    </citation>
    <scope>NUCLEOTIDE SEQUENCE [LARGE SCALE GENOMIC DNA]</scope>
</reference>
<sequence length="107" mass="12199">MHQAPRLFEHSLIPPNPKPTRARKKEANKFSLFLGRNLTFAVFQLPSVNVGYQMEGGNDIVFLSIVSRKQYQISKGETATEYDERIRGHSVPTASGACCYWKKDFCF</sequence>
<organism evidence="2 3">
    <name type="scientific">Caerostris darwini</name>
    <dbReference type="NCBI Taxonomy" id="1538125"/>
    <lineage>
        <taxon>Eukaryota</taxon>
        <taxon>Metazoa</taxon>
        <taxon>Ecdysozoa</taxon>
        <taxon>Arthropoda</taxon>
        <taxon>Chelicerata</taxon>
        <taxon>Arachnida</taxon>
        <taxon>Araneae</taxon>
        <taxon>Araneomorphae</taxon>
        <taxon>Entelegynae</taxon>
        <taxon>Araneoidea</taxon>
        <taxon>Araneidae</taxon>
        <taxon>Caerostris</taxon>
    </lineage>
</organism>
<name>A0AAV4V2F2_9ARAC</name>
<keyword evidence="3" id="KW-1185">Reference proteome</keyword>
<evidence type="ECO:0000313" key="2">
    <source>
        <dbReference type="EMBL" id="GIY64405.1"/>
    </source>
</evidence>
<dbReference type="Proteomes" id="UP001054837">
    <property type="component" value="Unassembled WGS sequence"/>
</dbReference>
<evidence type="ECO:0000256" key="1">
    <source>
        <dbReference type="SAM" id="MobiDB-lite"/>
    </source>
</evidence>
<dbReference type="AlphaFoldDB" id="A0AAV4V2F2"/>
<dbReference type="EMBL" id="BPLQ01012314">
    <property type="protein sequence ID" value="GIY64405.1"/>
    <property type="molecule type" value="Genomic_DNA"/>
</dbReference>
<accession>A0AAV4V2F2</accession>
<evidence type="ECO:0000313" key="3">
    <source>
        <dbReference type="Proteomes" id="UP001054837"/>
    </source>
</evidence>
<gene>
    <name evidence="2" type="ORF">CDAR_579441</name>
</gene>
<comment type="caution">
    <text evidence="2">The sequence shown here is derived from an EMBL/GenBank/DDBJ whole genome shotgun (WGS) entry which is preliminary data.</text>
</comment>
<feature type="region of interest" description="Disordered" evidence="1">
    <location>
        <begin position="1"/>
        <end position="22"/>
    </location>
</feature>
<protein>
    <submittedName>
        <fullName evidence="2">Uncharacterized protein</fullName>
    </submittedName>
</protein>